<name>A0A1F6VQX1_9BACT</name>
<reference evidence="1 2" key="1">
    <citation type="journal article" date="2016" name="Nat. Commun.">
        <title>Thousands of microbial genomes shed light on interconnected biogeochemical processes in an aquifer system.</title>
        <authorList>
            <person name="Anantharaman K."/>
            <person name="Brown C.T."/>
            <person name="Hug L.A."/>
            <person name="Sharon I."/>
            <person name="Castelle C.J."/>
            <person name="Probst A.J."/>
            <person name="Thomas B.C."/>
            <person name="Singh A."/>
            <person name="Wilkins M.J."/>
            <person name="Karaoz U."/>
            <person name="Brodie E.L."/>
            <person name="Williams K.H."/>
            <person name="Hubbard S.S."/>
            <person name="Banfield J.F."/>
        </authorList>
    </citation>
    <scope>NUCLEOTIDE SEQUENCE [LARGE SCALE GENOMIC DNA]</scope>
</reference>
<sequence>METIKVESWGEKIQWETFENDKDTELKIKQFLEARISYQPKEPDEDSLNRFATGFLRGTGFGVDVETKWISFENDKRSFLLETRSPKTGNPISVIVELNISPASIKPIE</sequence>
<evidence type="ECO:0000313" key="1">
    <source>
        <dbReference type="EMBL" id="OGI72033.1"/>
    </source>
</evidence>
<gene>
    <name evidence="1" type="ORF">A3J61_01490</name>
</gene>
<dbReference type="Proteomes" id="UP000179686">
    <property type="component" value="Unassembled WGS sequence"/>
</dbReference>
<dbReference type="STRING" id="1801752.A3J61_01490"/>
<proteinExistence type="predicted"/>
<dbReference type="AlphaFoldDB" id="A0A1F6VQX1"/>
<evidence type="ECO:0000313" key="2">
    <source>
        <dbReference type="Proteomes" id="UP000179686"/>
    </source>
</evidence>
<organism evidence="1 2">
    <name type="scientific">Candidatus Nomurabacteria bacterium RIFCSPHIGHO2_02_FULL_38_15</name>
    <dbReference type="NCBI Taxonomy" id="1801752"/>
    <lineage>
        <taxon>Bacteria</taxon>
        <taxon>Candidatus Nomuraibacteriota</taxon>
    </lineage>
</organism>
<accession>A0A1F6VQX1</accession>
<dbReference type="EMBL" id="MFUC01000013">
    <property type="protein sequence ID" value="OGI72033.1"/>
    <property type="molecule type" value="Genomic_DNA"/>
</dbReference>
<protein>
    <submittedName>
        <fullName evidence="1">Uncharacterized protein</fullName>
    </submittedName>
</protein>
<comment type="caution">
    <text evidence="1">The sequence shown here is derived from an EMBL/GenBank/DDBJ whole genome shotgun (WGS) entry which is preliminary data.</text>
</comment>